<proteinExistence type="inferred from homology"/>
<dbReference type="Proteomes" id="UP000660339">
    <property type="component" value="Unassembled WGS sequence"/>
</dbReference>
<dbReference type="SUPFAM" id="SSF75005">
    <property type="entry name" value="Arabinanase/levansucrase/invertase"/>
    <property type="match status" value="1"/>
</dbReference>
<evidence type="ECO:0000256" key="5">
    <source>
        <dbReference type="PIRSR" id="PIRSR606710-1"/>
    </source>
</evidence>
<evidence type="ECO:0000256" key="2">
    <source>
        <dbReference type="ARBA" id="ARBA00009865"/>
    </source>
</evidence>
<dbReference type="GO" id="GO:0005975">
    <property type="term" value="P:carbohydrate metabolic process"/>
    <property type="evidence" value="ECO:0007669"/>
    <property type="project" value="InterPro"/>
</dbReference>
<dbReference type="Gene3D" id="2.115.10.20">
    <property type="entry name" value="Glycosyl hydrolase domain, family 43"/>
    <property type="match status" value="1"/>
</dbReference>
<reference evidence="9" key="1">
    <citation type="submission" date="2021-01" db="EMBL/GenBank/DDBJ databases">
        <title>Whole genome shotgun sequence of Catellatospora methionotrophica NBRC 14553.</title>
        <authorList>
            <person name="Komaki H."/>
            <person name="Tamura T."/>
        </authorList>
    </citation>
    <scope>NUCLEOTIDE SEQUENCE</scope>
    <source>
        <strain evidence="9">NBRC 14553</strain>
    </source>
</reference>
<comment type="pathway">
    <text evidence="1">Glycan metabolism; L-arabinan degradation.</text>
</comment>
<organism evidence="9 10">
    <name type="scientific">Catellatospora methionotrophica</name>
    <dbReference type="NCBI Taxonomy" id="121620"/>
    <lineage>
        <taxon>Bacteria</taxon>
        <taxon>Bacillati</taxon>
        <taxon>Actinomycetota</taxon>
        <taxon>Actinomycetes</taxon>
        <taxon>Micromonosporales</taxon>
        <taxon>Micromonosporaceae</taxon>
        <taxon>Catellatospora</taxon>
    </lineage>
</organism>
<evidence type="ECO:0000256" key="4">
    <source>
        <dbReference type="ARBA" id="ARBA00023295"/>
    </source>
</evidence>
<feature type="site" description="Important for catalytic activity, responsible for pKa modulation of the active site Glu and correct orientation of both the proton donor and substrate" evidence="6">
    <location>
        <position position="167"/>
    </location>
</feature>
<evidence type="ECO:0000256" key="6">
    <source>
        <dbReference type="PIRSR" id="PIRSR606710-2"/>
    </source>
</evidence>
<gene>
    <name evidence="9" type="ORF">Cme02nite_28600</name>
</gene>
<dbReference type="PANTHER" id="PTHR43301">
    <property type="entry name" value="ARABINAN ENDO-1,5-ALPHA-L-ARABINOSIDASE"/>
    <property type="match status" value="1"/>
</dbReference>
<evidence type="ECO:0000313" key="9">
    <source>
        <dbReference type="EMBL" id="GIG14528.1"/>
    </source>
</evidence>
<keyword evidence="4 7" id="KW-0326">Glycosidase</keyword>
<name>A0A8J3L500_9ACTN</name>
<evidence type="ECO:0000256" key="1">
    <source>
        <dbReference type="ARBA" id="ARBA00004834"/>
    </source>
</evidence>
<dbReference type="EMBL" id="BONJ01000014">
    <property type="protein sequence ID" value="GIG14528.1"/>
    <property type="molecule type" value="Genomic_DNA"/>
</dbReference>
<keyword evidence="10" id="KW-1185">Reference proteome</keyword>
<evidence type="ECO:0000256" key="3">
    <source>
        <dbReference type="ARBA" id="ARBA00022801"/>
    </source>
</evidence>
<evidence type="ECO:0000256" key="7">
    <source>
        <dbReference type="RuleBase" id="RU361187"/>
    </source>
</evidence>
<sequence>MPTRTSLGLTAAAALLFALPGPAHAAAPAPVYAPSTAIADPGVLRENGDFYVYSTGSGVRVSRGDEAVGPWSNTGPALDLDPMPGWMANGDVWAPDVWRTGAGFVMYFSAVAKDFSGQRCIGVAVNTTADPSGKFQPAAQPLVCPGGRHGGGDRVPGRPIADAGVIDPSPFIDSDGRRFLLYKTQQTPSTLRMVRLSDSGVQWFGNDSGELLRRDGIIENPVLVQRGNQFVLFASRYGYDNCSYATVWLRSTDRWHFGGATEHSLLTTAGTGICGPGGSDVTTSLDGGWRIFLHGWVCGTGTRACTPSQIDNGADRRRSLYAAILNWGADNATPVVGAFL</sequence>
<dbReference type="InterPro" id="IPR023296">
    <property type="entry name" value="Glyco_hydro_beta-prop_sf"/>
</dbReference>
<dbReference type="InterPro" id="IPR050727">
    <property type="entry name" value="GH43_arabinanases"/>
</dbReference>
<dbReference type="GO" id="GO:0004553">
    <property type="term" value="F:hydrolase activity, hydrolyzing O-glycosyl compounds"/>
    <property type="evidence" value="ECO:0007669"/>
    <property type="project" value="InterPro"/>
</dbReference>
<dbReference type="AlphaFoldDB" id="A0A8J3L500"/>
<evidence type="ECO:0000313" key="10">
    <source>
        <dbReference type="Proteomes" id="UP000660339"/>
    </source>
</evidence>
<evidence type="ECO:0000256" key="8">
    <source>
        <dbReference type="SAM" id="SignalP"/>
    </source>
</evidence>
<dbReference type="Pfam" id="PF04616">
    <property type="entry name" value="Glyco_hydro_43"/>
    <property type="match status" value="1"/>
</dbReference>
<feature type="active site" description="Proton donor" evidence="5">
    <location>
        <position position="219"/>
    </location>
</feature>
<comment type="caution">
    <text evidence="9">The sequence shown here is derived from an EMBL/GenBank/DDBJ whole genome shotgun (WGS) entry which is preliminary data.</text>
</comment>
<dbReference type="PANTHER" id="PTHR43301:SF3">
    <property type="entry name" value="ARABINAN ENDO-1,5-ALPHA-L-ARABINOSIDASE A-RELATED"/>
    <property type="match status" value="1"/>
</dbReference>
<comment type="similarity">
    <text evidence="2 7">Belongs to the glycosyl hydrolase 43 family.</text>
</comment>
<protein>
    <submittedName>
        <fullName evidence="9">Glycoside hydrolase</fullName>
    </submittedName>
</protein>
<keyword evidence="3 7" id="KW-0378">Hydrolase</keyword>
<dbReference type="InterPro" id="IPR006710">
    <property type="entry name" value="Glyco_hydro_43"/>
</dbReference>
<feature type="signal peptide" evidence="8">
    <location>
        <begin position="1"/>
        <end position="25"/>
    </location>
</feature>
<accession>A0A8J3L500</accession>
<feature type="active site" description="Proton acceptor" evidence="5">
    <location>
        <position position="40"/>
    </location>
</feature>
<feature type="chain" id="PRO_5035191463" evidence="8">
    <location>
        <begin position="26"/>
        <end position="340"/>
    </location>
</feature>
<keyword evidence="8" id="KW-0732">Signal</keyword>